<dbReference type="SMART" id="SM00382">
    <property type="entry name" value="AAA"/>
    <property type="match status" value="2"/>
</dbReference>
<dbReference type="Pfam" id="PF00005">
    <property type="entry name" value="ABC_tran"/>
    <property type="match status" value="2"/>
</dbReference>
<evidence type="ECO:0000256" key="2">
    <source>
        <dbReference type="ARBA" id="ARBA00022840"/>
    </source>
</evidence>
<dbReference type="InterPro" id="IPR050334">
    <property type="entry name" value="Molybdenum_import_ModC"/>
</dbReference>
<feature type="compositionally biased region" description="Polar residues" evidence="3">
    <location>
        <begin position="480"/>
        <end position="489"/>
    </location>
</feature>
<accession>A0A168BJ24</accession>
<evidence type="ECO:0000259" key="4">
    <source>
        <dbReference type="PROSITE" id="PS50893"/>
    </source>
</evidence>
<dbReference type="AlphaFoldDB" id="A0A168BJ24"/>
<gene>
    <name evidence="5" type="ORF">AAL_04602</name>
</gene>
<feature type="domain" description="ABC transporter" evidence="4">
    <location>
        <begin position="338"/>
        <end position="611"/>
    </location>
</feature>
<dbReference type="Proteomes" id="UP000078544">
    <property type="component" value="Unassembled WGS sequence"/>
</dbReference>
<evidence type="ECO:0000256" key="3">
    <source>
        <dbReference type="SAM" id="MobiDB-lite"/>
    </source>
</evidence>
<proteinExistence type="predicted"/>
<dbReference type="InterPro" id="IPR003439">
    <property type="entry name" value="ABC_transporter-like_ATP-bd"/>
</dbReference>
<name>A0A168BJ24_9HYPO</name>
<keyword evidence="1" id="KW-0547">Nucleotide-binding</keyword>
<dbReference type="SUPFAM" id="SSF52540">
    <property type="entry name" value="P-loop containing nucleoside triphosphate hydrolases"/>
    <property type="match status" value="2"/>
</dbReference>
<feature type="region of interest" description="Disordered" evidence="3">
    <location>
        <begin position="479"/>
        <end position="498"/>
    </location>
</feature>
<dbReference type="PANTHER" id="PTHR43514">
    <property type="entry name" value="ABC TRANSPORTER I FAMILY MEMBER 10"/>
    <property type="match status" value="1"/>
</dbReference>
<feature type="domain" description="ABC transporter" evidence="4">
    <location>
        <begin position="11"/>
        <end position="287"/>
    </location>
</feature>
<dbReference type="PANTHER" id="PTHR43514:SF4">
    <property type="entry name" value="ABC TRANSPORTER I FAMILY MEMBER 10"/>
    <property type="match status" value="1"/>
</dbReference>
<organism evidence="5 6">
    <name type="scientific">Moelleriella libera RCEF 2490</name>
    <dbReference type="NCBI Taxonomy" id="1081109"/>
    <lineage>
        <taxon>Eukaryota</taxon>
        <taxon>Fungi</taxon>
        <taxon>Dikarya</taxon>
        <taxon>Ascomycota</taxon>
        <taxon>Pezizomycotina</taxon>
        <taxon>Sordariomycetes</taxon>
        <taxon>Hypocreomycetidae</taxon>
        <taxon>Hypocreales</taxon>
        <taxon>Clavicipitaceae</taxon>
        <taxon>Moelleriella</taxon>
    </lineage>
</organism>
<dbReference type="GO" id="GO:0005739">
    <property type="term" value="C:mitochondrion"/>
    <property type="evidence" value="ECO:0007669"/>
    <property type="project" value="TreeGrafter"/>
</dbReference>
<keyword evidence="2" id="KW-0067">ATP-binding</keyword>
<protein>
    <submittedName>
        <fullName evidence="5">ABC transporter-like protein</fullName>
    </submittedName>
</protein>
<dbReference type="OrthoDB" id="10255969at2759"/>
<comment type="caution">
    <text evidence="5">The sequence shown here is derived from an EMBL/GenBank/DDBJ whole genome shotgun (WGS) entry which is preliminary data.</text>
</comment>
<dbReference type="PROSITE" id="PS50893">
    <property type="entry name" value="ABC_TRANSPORTER_2"/>
    <property type="match status" value="2"/>
</dbReference>
<evidence type="ECO:0000313" key="6">
    <source>
        <dbReference type="Proteomes" id="UP000078544"/>
    </source>
</evidence>
<evidence type="ECO:0000313" key="5">
    <source>
        <dbReference type="EMBL" id="KZZ95371.1"/>
    </source>
</evidence>
<evidence type="ECO:0000256" key="1">
    <source>
        <dbReference type="ARBA" id="ARBA00022741"/>
    </source>
</evidence>
<dbReference type="EMBL" id="AZGY01000009">
    <property type="protein sequence ID" value="KZZ95371.1"/>
    <property type="molecule type" value="Genomic_DNA"/>
</dbReference>
<dbReference type="GO" id="GO:0016887">
    <property type="term" value="F:ATP hydrolysis activity"/>
    <property type="evidence" value="ECO:0007669"/>
    <property type="project" value="InterPro"/>
</dbReference>
<sequence length="613" mass="67107">MRNAPARLPIVRIAKGTFYRHHPDSYQPRANPPLFRDLTLELPSSSSQPQNWCVVGPSLSGKTTFLQVLRGQLLCEPPTARSYPFLSGDDVPARLKSPLRAIRYVGFDAAASFGGSGAALTSAYLSARYEARREITDFSLRDFLLGNTELNPSSLVDEETQVSAKPLRRTAADLRLENLLDLPVTFLSNGQGRRARIARALLTRPEVMLLDEPFMGLDPPTVVELSTLLGSLAQQAGLRLVLSARPQDPMPEWITHLVYLKSGCQIASMGPKEDVLDKLQKRVHQVKQVRGVGASTAGERSGSGAQQSVVYDAPEPIDADAEPLVELDGCRVCYGSKVALGNWTQHTRDGLKKDGLVWTVRRGERWGVFGPNGSGKTTLVSLLSSDHPQAYSMPIRLFGRGRLPDPAPAEARARPLTFWDIQARIGHSSPEVHQLMPRGHTIRRVIESAWAATLGAVPRLDAPAKRKVDAALRLFAPELNPTTTTSAPSSRGDDDDKQDISWADASVFGGVSFSSQRVALLARAVIKQPDIVVLDEAFSGMDDAVRDKCTAFLMAEGLSPRQALICIAHVRDEVPACVREWMCLPEANTGRPARFGRLDGPLAEQTWEEIWRA</sequence>
<keyword evidence="6" id="KW-1185">Reference proteome</keyword>
<dbReference type="STRING" id="1081109.A0A168BJ24"/>
<dbReference type="Gene3D" id="3.40.50.300">
    <property type="entry name" value="P-loop containing nucleotide triphosphate hydrolases"/>
    <property type="match status" value="2"/>
</dbReference>
<dbReference type="GO" id="GO:0005524">
    <property type="term" value="F:ATP binding"/>
    <property type="evidence" value="ECO:0007669"/>
    <property type="project" value="UniProtKB-KW"/>
</dbReference>
<dbReference type="InterPro" id="IPR003593">
    <property type="entry name" value="AAA+_ATPase"/>
</dbReference>
<dbReference type="InterPro" id="IPR027417">
    <property type="entry name" value="P-loop_NTPase"/>
</dbReference>
<reference evidence="5 6" key="1">
    <citation type="journal article" date="2016" name="Genome Biol. Evol.">
        <title>Divergent and convergent evolution of fungal pathogenicity.</title>
        <authorList>
            <person name="Shang Y."/>
            <person name="Xiao G."/>
            <person name="Zheng P."/>
            <person name="Cen K."/>
            <person name="Zhan S."/>
            <person name="Wang C."/>
        </authorList>
    </citation>
    <scope>NUCLEOTIDE SEQUENCE [LARGE SCALE GENOMIC DNA]</scope>
    <source>
        <strain evidence="5 6">RCEF 2490</strain>
    </source>
</reference>